<evidence type="ECO:0000313" key="10">
    <source>
        <dbReference type="Proteomes" id="UP000756710"/>
    </source>
</evidence>
<feature type="transmembrane region" description="Helical" evidence="7">
    <location>
        <begin position="271"/>
        <end position="294"/>
    </location>
</feature>
<dbReference type="PANTHER" id="PTHR43337">
    <property type="entry name" value="XANTHINE/URACIL PERMEASE C887.17-RELATED"/>
    <property type="match status" value="1"/>
</dbReference>
<feature type="transmembrane region" description="Helical" evidence="7">
    <location>
        <begin position="95"/>
        <end position="113"/>
    </location>
</feature>
<evidence type="ECO:0000256" key="1">
    <source>
        <dbReference type="ARBA" id="ARBA00004127"/>
    </source>
</evidence>
<keyword evidence="4 7" id="KW-0812">Transmembrane</keyword>
<dbReference type="GO" id="GO:0012505">
    <property type="term" value="C:endomembrane system"/>
    <property type="evidence" value="ECO:0007669"/>
    <property type="project" value="UniProtKB-SubCell"/>
</dbReference>
<dbReference type="InterPro" id="IPR045018">
    <property type="entry name" value="Azg-like"/>
</dbReference>
<name>A0A060ZYJ8_9ACTN</name>
<dbReference type="PANTHER" id="PTHR43337:SF1">
    <property type="entry name" value="XANTHINE_URACIL PERMEASE C887.17-RELATED"/>
    <property type="match status" value="1"/>
</dbReference>
<evidence type="ECO:0000313" key="9">
    <source>
        <dbReference type="EMBL" id="MBP2059096.1"/>
    </source>
</evidence>
<feature type="transmembrane region" description="Helical" evidence="7">
    <location>
        <begin position="361"/>
        <end position="379"/>
    </location>
</feature>
<dbReference type="GO" id="GO:0005345">
    <property type="term" value="F:purine nucleobase transmembrane transporter activity"/>
    <property type="evidence" value="ECO:0007669"/>
    <property type="project" value="TreeGrafter"/>
</dbReference>
<evidence type="ECO:0000256" key="3">
    <source>
        <dbReference type="ARBA" id="ARBA00022448"/>
    </source>
</evidence>
<organism evidence="8">
    <name type="scientific">Streptomyces iranensis</name>
    <dbReference type="NCBI Taxonomy" id="576784"/>
    <lineage>
        <taxon>Bacteria</taxon>
        <taxon>Bacillati</taxon>
        <taxon>Actinomycetota</taxon>
        <taxon>Actinomycetes</taxon>
        <taxon>Kitasatosporales</taxon>
        <taxon>Streptomycetaceae</taxon>
        <taxon>Streptomyces</taxon>
        <taxon>Streptomyces violaceusniger group</taxon>
    </lineage>
</organism>
<evidence type="ECO:0000313" key="8">
    <source>
        <dbReference type="EMBL" id="CDR11850.1"/>
    </source>
</evidence>
<keyword evidence="10" id="KW-1185">Reference proteome</keyword>
<keyword evidence="6 7" id="KW-0472">Membrane</keyword>
<dbReference type="GO" id="GO:0005886">
    <property type="term" value="C:plasma membrane"/>
    <property type="evidence" value="ECO:0007669"/>
    <property type="project" value="TreeGrafter"/>
</dbReference>
<sequence length="481" mass="49763">MARQITDKAPVPPLPGLPLLDRYFRISERGSTLGREVRGGFATFFTMAYILVLNPIILGGAKDKFGEQLSGTQLATATALVAAVMTVLMGIGGNLPLALAAGLGLNAVVAFQIAPQMSWADAMGLVVLEGLIICALVVTGLREAVMHAIPQPLKQAISVGIGLFIAFIGFIDAGFVSRIPGPTGSTPVQLGSDGRLSGWPVLVFCVGVLLTVALMARKAKGALLISIVVSTVLAIVINEIADIRPEAWGLTAPTLPDSVVDTPDFGLLGSFSLFGAFQQVGVVTIVLLIFTLILSDFFDTMGTVVGVSNEAGLLDAEGRVPGLGRVLLIDGAAAALGGAASASSNTSYIESAAGVGEGARTGFASVVTGALFGLALFLTPLATVVPAQAAAPALIAVGFLLMSQVRSIDWERVDIAVPAFLTIALMPFSYSISNGIGAGFISYVVIKTVLGKAREVHWLLWGTAALFVVYFAIDPLEQLLT</sequence>
<feature type="transmembrane region" description="Helical" evidence="7">
    <location>
        <begin position="39"/>
        <end position="58"/>
    </location>
</feature>
<accession>A0A060ZYJ8</accession>
<feature type="transmembrane region" description="Helical" evidence="7">
    <location>
        <begin position="196"/>
        <end position="215"/>
    </location>
</feature>
<evidence type="ECO:0000256" key="5">
    <source>
        <dbReference type="ARBA" id="ARBA00022989"/>
    </source>
</evidence>
<feature type="transmembrane region" description="Helical" evidence="7">
    <location>
        <begin position="70"/>
        <end position="88"/>
    </location>
</feature>
<dbReference type="EMBL" id="JAGGLR010000001">
    <property type="protein sequence ID" value="MBP2059096.1"/>
    <property type="molecule type" value="Genomic_DNA"/>
</dbReference>
<keyword evidence="5 7" id="KW-1133">Transmembrane helix</keyword>
<keyword evidence="3" id="KW-0813">Transport</keyword>
<dbReference type="Proteomes" id="UP000756710">
    <property type="component" value="Unassembled WGS sequence"/>
</dbReference>
<protein>
    <submittedName>
        <fullName evidence="9">AGZA family xanthine/uracil permease-like MFS transporter</fullName>
    </submittedName>
    <submittedName>
        <fullName evidence="8">Xanthine/uracil/vitamin C permease</fullName>
    </submittedName>
</protein>
<proteinExistence type="inferred from homology"/>
<feature type="transmembrane region" description="Helical" evidence="7">
    <location>
        <begin position="222"/>
        <end position="241"/>
    </location>
</feature>
<evidence type="ECO:0000256" key="2">
    <source>
        <dbReference type="ARBA" id="ARBA00005697"/>
    </source>
</evidence>
<dbReference type="EMBL" id="LK022848">
    <property type="protein sequence ID" value="CDR11850.1"/>
    <property type="molecule type" value="Genomic_DNA"/>
</dbReference>
<reference evidence="8" key="1">
    <citation type="submission" date="2014-05" db="EMBL/GenBank/DDBJ databases">
        <authorList>
            <person name="Horn Fabian"/>
        </authorList>
    </citation>
    <scope>NUCLEOTIDE SEQUENCE</scope>
</reference>
<feature type="transmembrane region" description="Helical" evidence="7">
    <location>
        <begin position="415"/>
        <end position="446"/>
    </location>
</feature>
<feature type="transmembrane region" description="Helical" evidence="7">
    <location>
        <begin position="458"/>
        <end position="476"/>
    </location>
</feature>
<evidence type="ECO:0000256" key="4">
    <source>
        <dbReference type="ARBA" id="ARBA00022692"/>
    </source>
</evidence>
<dbReference type="InterPro" id="IPR006043">
    <property type="entry name" value="NCS2"/>
</dbReference>
<dbReference type="AlphaFoldDB" id="A0A060ZYJ8"/>
<feature type="transmembrane region" description="Helical" evidence="7">
    <location>
        <begin position="119"/>
        <end position="141"/>
    </location>
</feature>
<evidence type="ECO:0000256" key="6">
    <source>
        <dbReference type="ARBA" id="ARBA00023136"/>
    </source>
</evidence>
<dbReference type="HOGENOM" id="CLU_024508_0_0_11"/>
<evidence type="ECO:0000256" key="7">
    <source>
        <dbReference type="SAM" id="Phobius"/>
    </source>
</evidence>
<feature type="transmembrane region" description="Helical" evidence="7">
    <location>
        <begin position="153"/>
        <end position="176"/>
    </location>
</feature>
<comment type="similarity">
    <text evidence="2">Belongs to the nucleobase:cation symporter-2 (NCS2) (TC 2.A.40) family. Azg-like subfamily.</text>
</comment>
<reference evidence="9 10" key="2">
    <citation type="submission" date="2021-03" db="EMBL/GenBank/DDBJ databases">
        <title>Genomic Encyclopedia of Type Strains, Phase IV (KMG-IV): sequencing the most valuable type-strain genomes for metagenomic binning, comparative biology and taxonomic classification.</title>
        <authorList>
            <person name="Goeker M."/>
        </authorList>
    </citation>
    <scope>NUCLEOTIDE SEQUENCE [LARGE SCALE GENOMIC DNA]</scope>
    <source>
        <strain evidence="9 10">DSM 41954</strain>
    </source>
</reference>
<comment type="subcellular location">
    <subcellularLocation>
        <location evidence="1">Endomembrane system</location>
        <topology evidence="1">Multi-pass membrane protein</topology>
    </subcellularLocation>
</comment>
<gene>
    <name evidence="9" type="ORF">J2Z30_000092</name>
    <name evidence="8" type="ORF">SIRAN7448</name>
</gene>
<dbReference type="RefSeq" id="WP_044577288.1">
    <property type="nucleotide sequence ID" value="NZ_BAABDR010000060.1"/>
</dbReference>
<dbReference type="Pfam" id="PF00860">
    <property type="entry name" value="Xan_ur_permease"/>
    <property type="match status" value="1"/>
</dbReference>